<name>A0AC35G4X5_9BILA</name>
<reference evidence="2" key="1">
    <citation type="submission" date="2022-11" db="UniProtKB">
        <authorList>
            <consortium name="WormBaseParasite"/>
        </authorList>
    </citation>
    <scope>IDENTIFICATION</scope>
</reference>
<sequence length="223" mass="24696">MILSPILSIFVFVGFLPTFSTAAAATASNRSINCYKYEKKFADVNFIDVPAEEKEVVQCDQCFGYVCYESGEYILGYGCREDLFKSCNFTSGMEAVIKGKRNKEVCNYVYDSDAIYDSCLKNLTCTHKSLKECIKDWSLDEPNISMGPVYTFANITIKEVATPTTTTPTTTTESALNPENGNGGKSQNENGGDSGNKNDPSSANSKKIPFIFFFGIFIFAYFM</sequence>
<dbReference type="WBParaSite" id="PS1159_v2.g23936.t1">
    <property type="protein sequence ID" value="PS1159_v2.g23936.t1"/>
    <property type="gene ID" value="PS1159_v2.g23936"/>
</dbReference>
<proteinExistence type="predicted"/>
<dbReference type="Proteomes" id="UP000887580">
    <property type="component" value="Unplaced"/>
</dbReference>
<protein>
    <submittedName>
        <fullName evidence="2">Uncharacterized protein</fullName>
    </submittedName>
</protein>
<evidence type="ECO:0000313" key="1">
    <source>
        <dbReference type="Proteomes" id="UP000887580"/>
    </source>
</evidence>
<accession>A0AC35G4X5</accession>
<evidence type="ECO:0000313" key="2">
    <source>
        <dbReference type="WBParaSite" id="PS1159_v2.g23936.t1"/>
    </source>
</evidence>
<organism evidence="1 2">
    <name type="scientific">Panagrolaimus sp. PS1159</name>
    <dbReference type="NCBI Taxonomy" id="55785"/>
    <lineage>
        <taxon>Eukaryota</taxon>
        <taxon>Metazoa</taxon>
        <taxon>Ecdysozoa</taxon>
        <taxon>Nematoda</taxon>
        <taxon>Chromadorea</taxon>
        <taxon>Rhabditida</taxon>
        <taxon>Tylenchina</taxon>
        <taxon>Panagrolaimomorpha</taxon>
        <taxon>Panagrolaimoidea</taxon>
        <taxon>Panagrolaimidae</taxon>
        <taxon>Panagrolaimus</taxon>
    </lineage>
</organism>